<dbReference type="AlphaFoldDB" id="A0A256IJS9"/>
<reference evidence="2 3" key="1">
    <citation type="journal article" date="2014" name="Front. Microbiol.">
        <title>Population and genomic analysis of the genus Halorubrum.</title>
        <authorList>
            <person name="Fullmer M.S."/>
            <person name="Soucy S.M."/>
            <person name="Swithers K.S."/>
            <person name="Makkay A.M."/>
            <person name="Wheeler R."/>
            <person name="Ventosa A."/>
            <person name="Gogarten J.P."/>
            <person name="Papke R.T."/>
        </authorList>
    </citation>
    <scope>NUCLEOTIDE SEQUENCE [LARGE SCALE GENOMIC DNA]</scope>
    <source>
        <strain evidence="2 3">Cb34</strain>
    </source>
</reference>
<organism evidence="2 3">
    <name type="scientific">Halorubrum halodurans</name>
    <dbReference type="NCBI Taxonomy" id="1383851"/>
    <lineage>
        <taxon>Archaea</taxon>
        <taxon>Methanobacteriati</taxon>
        <taxon>Methanobacteriota</taxon>
        <taxon>Stenosarchaea group</taxon>
        <taxon>Halobacteria</taxon>
        <taxon>Halobacteriales</taxon>
        <taxon>Haloferacaceae</taxon>
        <taxon>Halorubrum</taxon>
    </lineage>
</organism>
<accession>A0A256IJS9</accession>
<proteinExistence type="predicted"/>
<gene>
    <name evidence="2" type="ORF">DJ70_07750</name>
</gene>
<keyword evidence="1" id="KW-0812">Transmembrane</keyword>
<dbReference type="RefSeq" id="WP_094531672.1">
    <property type="nucleotide sequence ID" value="NZ_NHPJ01000079.1"/>
</dbReference>
<feature type="transmembrane region" description="Helical" evidence="1">
    <location>
        <begin position="35"/>
        <end position="57"/>
    </location>
</feature>
<feature type="transmembrane region" description="Helical" evidence="1">
    <location>
        <begin position="192"/>
        <end position="215"/>
    </location>
</feature>
<keyword evidence="3" id="KW-1185">Reference proteome</keyword>
<comment type="caution">
    <text evidence="2">The sequence shown here is derived from an EMBL/GenBank/DDBJ whole genome shotgun (WGS) entry which is preliminary data.</text>
</comment>
<name>A0A256IJS9_9EURY</name>
<dbReference type="OrthoDB" id="313530at2157"/>
<protein>
    <submittedName>
        <fullName evidence="2">Copper ABC transporter permease</fullName>
    </submittedName>
</protein>
<feature type="transmembrane region" description="Helical" evidence="1">
    <location>
        <begin position="160"/>
        <end position="185"/>
    </location>
</feature>
<sequence>MTDLGATGGSAETRRRVGAVATVFRRELATVLRTPGYGVLAVGLLALLGGTLAVGGGGDTGFVPAVVDLLLVTEVVVPLVAFVVGYRALLVDAESGELAVIRTYPVSVAGYVVGVVLARALAFLAIVVGPYALIGGVVWATAAPDTGIFATHSGVDSPLLYLRFLGLLVPFGAAYLAVATAVSAVASSRRGAVAIAVLALVAGVLGGDLAVLRSLASGADASAIPGLLASTPNGAFRGLVFETVVGVAFAPEGGFVAVRRAAVSLVAWTVGGVGVSTAALAYGARIDVLLEGVRARVAE</sequence>
<evidence type="ECO:0000313" key="3">
    <source>
        <dbReference type="Proteomes" id="UP000216308"/>
    </source>
</evidence>
<keyword evidence="1" id="KW-0472">Membrane</keyword>
<feature type="transmembrane region" description="Helical" evidence="1">
    <location>
        <begin position="111"/>
        <end position="140"/>
    </location>
</feature>
<dbReference type="Proteomes" id="UP000216308">
    <property type="component" value="Unassembled WGS sequence"/>
</dbReference>
<feature type="transmembrane region" description="Helical" evidence="1">
    <location>
        <begin position="69"/>
        <end position="90"/>
    </location>
</feature>
<feature type="transmembrane region" description="Helical" evidence="1">
    <location>
        <begin position="235"/>
        <end position="258"/>
    </location>
</feature>
<evidence type="ECO:0000313" key="2">
    <source>
        <dbReference type="EMBL" id="OYR56790.1"/>
    </source>
</evidence>
<keyword evidence="1" id="KW-1133">Transmembrane helix</keyword>
<feature type="transmembrane region" description="Helical" evidence="1">
    <location>
        <begin position="265"/>
        <end position="284"/>
    </location>
</feature>
<evidence type="ECO:0000256" key="1">
    <source>
        <dbReference type="SAM" id="Phobius"/>
    </source>
</evidence>
<dbReference type="EMBL" id="NHPJ01000079">
    <property type="protein sequence ID" value="OYR56790.1"/>
    <property type="molecule type" value="Genomic_DNA"/>
</dbReference>